<sequence>MDRIRSVLAGVVVATAAAAGAATSQQQPPSPVAAVQVDLPRSRADAAALAQARQDPLAARIRGAMAQDPRTAAMLQLAAESPVPVLAAADPALLPGARLFTGDRHYMMSLERGAQVIEIYGSTKAFRSPVAQTPARGGQAAAPARLAVARALVRSAAAARRAQAAGLTNLRTEQTEYGHDVSFSRFGAAYCVSFICEGQGAPGCGEAEAVAFAAGLVLIGGGA</sequence>
<organism evidence="2 3">
    <name type="scientific">Brevundimonas viscosa</name>
    <dbReference type="NCBI Taxonomy" id="871741"/>
    <lineage>
        <taxon>Bacteria</taxon>
        <taxon>Pseudomonadati</taxon>
        <taxon>Pseudomonadota</taxon>
        <taxon>Alphaproteobacteria</taxon>
        <taxon>Caulobacterales</taxon>
        <taxon>Caulobacteraceae</taxon>
        <taxon>Brevundimonas</taxon>
    </lineage>
</organism>
<evidence type="ECO:0000313" key="3">
    <source>
        <dbReference type="Proteomes" id="UP000198788"/>
    </source>
</evidence>
<name>A0A1I6PZ12_9CAUL</name>
<proteinExistence type="predicted"/>
<keyword evidence="3" id="KW-1185">Reference proteome</keyword>
<dbReference type="EMBL" id="FOZV01000002">
    <property type="protein sequence ID" value="SFS45451.1"/>
    <property type="molecule type" value="Genomic_DNA"/>
</dbReference>
<dbReference type="AlphaFoldDB" id="A0A1I6PZ12"/>
<evidence type="ECO:0000313" key="2">
    <source>
        <dbReference type="EMBL" id="SFS45451.1"/>
    </source>
</evidence>
<reference evidence="3" key="1">
    <citation type="submission" date="2016-10" db="EMBL/GenBank/DDBJ databases">
        <authorList>
            <person name="Varghese N."/>
            <person name="Submissions S."/>
        </authorList>
    </citation>
    <scope>NUCLEOTIDE SEQUENCE [LARGE SCALE GENOMIC DNA]</scope>
    <source>
        <strain evidence="3">CGMCC 1.10683</strain>
    </source>
</reference>
<evidence type="ECO:0000256" key="1">
    <source>
        <dbReference type="SAM" id="SignalP"/>
    </source>
</evidence>
<protein>
    <submittedName>
        <fullName evidence="2">Uncharacterized protein</fullName>
    </submittedName>
</protein>
<dbReference type="STRING" id="871741.SAMN05192570_1419"/>
<accession>A0A1I6PZ12</accession>
<gene>
    <name evidence="2" type="ORF">SAMN05192570_1419</name>
</gene>
<feature type="signal peptide" evidence="1">
    <location>
        <begin position="1"/>
        <end position="21"/>
    </location>
</feature>
<dbReference type="OrthoDB" id="7206809at2"/>
<feature type="chain" id="PRO_5011717076" evidence="1">
    <location>
        <begin position="22"/>
        <end position="223"/>
    </location>
</feature>
<dbReference type="Proteomes" id="UP000198788">
    <property type="component" value="Unassembled WGS sequence"/>
</dbReference>
<keyword evidence="1" id="KW-0732">Signal</keyword>
<dbReference type="RefSeq" id="WP_092308206.1">
    <property type="nucleotide sequence ID" value="NZ_FOZV01000002.1"/>
</dbReference>